<proteinExistence type="predicted"/>
<comment type="caution">
    <text evidence="5">The sequence shown here is derived from an EMBL/GenBank/DDBJ whole genome shotgun (WGS) entry which is preliminary data.</text>
</comment>
<evidence type="ECO:0000256" key="3">
    <source>
        <dbReference type="ARBA" id="ARBA00022989"/>
    </source>
</evidence>
<dbReference type="EMBL" id="JALKFT010000002">
    <property type="protein sequence ID" value="MCK9874599.1"/>
    <property type="molecule type" value="Genomic_DNA"/>
</dbReference>
<sequence length="298" mass="29717">MPERSPGPDIGARLVLEVSGVDVPGWPGLRGQLAALVRACHPEPTVAVTVFASALAVASGRTAGGVAAVASAVLAGQLTVGWSNDLFDRHRDAAGERTGKPLVGDGLAPRTVAVATGAALAACVPLSVAAGGPAGATHLVAVASAWGYNLGLKATPLSAGPYAVSFALLPVFVVRGRPDRPATPRWLPLAAGLLGAGAHFANVLPDLEVDARTGVRGLPQRLGATGSRRSAAVLLAAGSVVAALGPPRRSAWRLAALAPAAALTGCVLRREDRSAFRAAMAVAAIDVALVVTAGVGPR</sequence>
<accession>A0ABT0JTB2</accession>
<evidence type="ECO:0000256" key="4">
    <source>
        <dbReference type="ARBA" id="ARBA00023136"/>
    </source>
</evidence>
<reference evidence="5 6" key="1">
    <citation type="submission" date="2022-04" db="EMBL/GenBank/DDBJ databases">
        <title>Genome diversity in the genus Frankia.</title>
        <authorList>
            <person name="Carlos-Shanley C."/>
            <person name="Hahn D."/>
        </authorList>
    </citation>
    <scope>NUCLEOTIDE SEQUENCE [LARGE SCALE GENOMIC DNA]</scope>
    <source>
        <strain evidence="5 6">Ag45/Mut15</strain>
    </source>
</reference>
<dbReference type="Proteomes" id="UP001201873">
    <property type="component" value="Unassembled WGS sequence"/>
</dbReference>
<organism evidence="5 6">
    <name type="scientific">Frankia umida</name>
    <dbReference type="NCBI Taxonomy" id="573489"/>
    <lineage>
        <taxon>Bacteria</taxon>
        <taxon>Bacillati</taxon>
        <taxon>Actinomycetota</taxon>
        <taxon>Actinomycetes</taxon>
        <taxon>Frankiales</taxon>
        <taxon>Frankiaceae</taxon>
        <taxon>Frankia</taxon>
    </lineage>
</organism>
<name>A0ABT0JTB2_9ACTN</name>
<comment type="subcellular location">
    <subcellularLocation>
        <location evidence="1">Membrane</location>
        <topology evidence="1">Multi-pass membrane protein</topology>
    </subcellularLocation>
</comment>
<dbReference type="InterPro" id="IPR044878">
    <property type="entry name" value="UbiA_sf"/>
</dbReference>
<dbReference type="Pfam" id="PF01040">
    <property type="entry name" value="UbiA"/>
    <property type="match status" value="1"/>
</dbReference>
<dbReference type="InterPro" id="IPR000537">
    <property type="entry name" value="UbiA_prenyltransferase"/>
</dbReference>
<gene>
    <name evidence="5" type="ORF">MXD59_02175</name>
</gene>
<keyword evidence="3" id="KW-1133">Transmembrane helix</keyword>
<evidence type="ECO:0000256" key="2">
    <source>
        <dbReference type="ARBA" id="ARBA00022692"/>
    </source>
</evidence>
<keyword evidence="4" id="KW-0472">Membrane</keyword>
<protein>
    <submittedName>
        <fullName evidence="5">UbiA family prenyltransferase</fullName>
    </submittedName>
</protein>
<evidence type="ECO:0000313" key="5">
    <source>
        <dbReference type="EMBL" id="MCK9874599.1"/>
    </source>
</evidence>
<dbReference type="CDD" id="cd13956">
    <property type="entry name" value="PT_UbiA"/>
    <property type="match status" value="1"/>
</dbReference>
<dbReference type="RefSeq" id="WP_248823244.1">
    <property type="nucleotide sequence ID" value="NZ_JALKFT010000002.1"/>
</dbReference>
<keyword evidence="6" id="KW-1185">Reference proteome</keyword>
<evidence type="ECO:0000256" key="1">
    <source>
        <dbReference type="ARBA" id="ARBA00004141"/>
    </source>
</evidence>
<evidence type="ECO:0000313" key="6">
    <source>
        <dbReference type="Proteomes" id="UP001201873"/>
    </source>
</evidence>
<dbReference type="Gene3D" id="1.10.357.140">
    <property type="entry name" value="UbiA prenyltransferase"/>
    <property type="match status" value="1"/>
</dbReference>
<keyword evidence="2" id="KW-0812">Transmembrane</keyword>